<gene>
    <name evidence="5" type="ORF">GUITHDRAFT_138552</name>
</gene>
<dbReference type="PANTHER" id="PTHR31906">
    <property type="entry name" value="PLASTID-LIPID-ASSOCIATED PROTEIN 4, CHLOROPLASTIC-RELATED"/>
    <property type="match status" value="1"/>
</dbReference>
<evidence type="ECO:0000256" key="2">
    <source>
        <dbReference type="ARBA" id="ARBA00022640"/>
    </source>
</evidence>
<evidence type="ECO:0000256" key="3">
    <source>
        <dbReference type="SAM" id="SignalP"/>
    </source>
</evidence>
<dbReference type="Proteomes" id="UP000011087">
    <property type="component" value="Unassembled WGS sequence"/>
</dbReference>
<keyword evidence="3" id="KW-0732">Signal</keyword>
<sequence length="254" mass="27916">MRPSRLFFALCLAVLAEDTFSFTCSHLIHDASVPRLSTRQHSSRRAARAGIVCSATSADVEQSLMKLIRQTRGRGQRATQEQLQEIQSAIDNLEEAGGVADPAVSSLIEGDWELLYTSKSKFDLRNPLGKRVDGTKPGLEGVLSSILGEDSKTEIAAEGIGVQRTVTSIEGITITQNIRLQGQDPRVDQYVRFGSGENLYLRLSAAATVDRATSKRISFTFDLAYFQVPFRLLGDEAKGWLDTTFLSQNLRMSG</sequence>
<dbReference type="GeneID" id="17302772"/>
<organism evidence="5">
    <name type="scientific">Guillardia theta (strain CCMP2712)</name>
    <name type="common">Cryptophyte</name>
    <dbReference type="NCBI Taxonomy" id="905079"/>
    <lineage>
        <taxon>Eukaryota</taxon>
        <taxon>Cryptophyceae</taxon>
        <taxon>Pyrenomonadales</taxon>
        <taxon>Geminigeraceae</taxon>
        <taxon>Guillardia</taxon>
    </lineage>
</organism>
<dbReference type="KEGG" id="gtt:GUITHDRAFT_138552"/>
<evidence type="ECO:0000313" key="7">
    <source>
        <dbReference type="Proteomes" id="UP000011087"/>
    </source>
</evidence>
<dbReference type="RefSeq" id="XP_005833057.1">
    <property type="nucleotide sequence ID" value="XM_005833000.1"/>
</dbReference>
<dbReference type="InterPro" id="IPR039633">
    <property type="entry name" value="PAP"/>
</dbReference>
<feature type="chain" id="PRO_5008771164" description="Plastid lipid-associated protein/fibrillin conserved domain-containing protein" evidence="3">
    <location>
        <begin position="22"/>
        <end position="254"/>
    </location>
</feature>
<reference evidence="7" key="2">
    <citation type="submission" date="2012-11" db="EMBL/GenBank/DDBJ databases">
        <authorList>
            <person name="Kuo A."/>
            <person name="Curtis B.A."/>
            <person name="Tanifuji G."/>
            <person name="Burki F."/>
            <person name="Gruber A."/>
            <person name="Irimia M."/>
            <person name="Maruyama S."/>
            <person name="Arias M.C."/>
            <person name="Ball S.G."/>
            <person name="Gile G.H."/>
            <person name="Hirakawa Y."/>
            <person name="Hopkins J.F."/>
            <person name="Rensing S.A."/>
            <person name="Schmutz J."/>
            <person name="Symeonidi A."/>
            <person name="Elias M."/>
            <person name="Eveleigh R.J."/>
            <person name="Herman E.K."/>
            <person name="Klute M.J."/>
            <person name="Nakayama T."/>
            <person name="Obornik M."/>
            <person name="Reyes-Prieto A."/>
            <person name="Armbrust E.V."/>
            <person name="Aves S.J."/>
            <person name="Beiko R.G."/>
            <person name="Coutinho P."/>
            <person name="Dacks J.B."/>
            <person name="Durnford D.G."/>
            <person name="Fast N.M."/>
            <person name="Green B.R."/>
            <person name="Grisdale C."/>
            <person name="Hempe F."/>
            <person name="Henrissat B."/>
            <person name="Hoppner M.P."/>
            <person name="Ishida K.-I."/>
            <person name="Kim E."/>
            <person name="Koreny L."/>
            <person name="Kroth P.G."/>
            <person name="Liu Y."/>
            <person name="Malik S.-B."/>
            <person name="Maier U.G."/>
            <person name="McRose D."/>
            <person name="Mock T."/>
            <person name="Neilson J.A."/>
            <person name="Onodera N.T."/>
            <person name="Poole A.M."/>
            <person name="Pritham E.J."/>
            <person name="Richards T.A."/>
            <person name="Rocap G."/>
            <person name="Roy S.W."/>
            <person name="Sarai C."/>
            <person name="Schaack S."/>
            <person name="Shirato S."/>
            <person name="Slamovits C.H."/>
            <person name="Spencer D.F."/>
            <person name="Suzuki S."/>
            <person name="Worden A.Z."/>
            <person name="Zauner S."/>
            <person name="Barry K."/>
            <person name="Bell C."/>
            <person name="Bharti A.K."/>
            <person name="Crow J.A."/>
            <person name="Grimwood J."/>
            <person name="Kramer R."/>
            <person name="Lindquist E."/>
            <person name="Lucas S."/>
            <person name="Salamov A."/>
            <person name="McFadden G.I."/>
            <person name="Lane C.E."/>
            <person name="Keeling P.J."/>
            <person name="Gray M.W."/>
            <person name="Grigoriev I.V."/>
            <person name="Archibald J.M."/>
        </authorList>
    </citation>
    <scope>NUCLEOTIDE SEQUENCE</scope>
    <source>
        <strain evidence="7">CCMP2712</strain>
    </source>
</reference>
<dbReference type="Pfam" id="PF04755">
    <property type="entry name" value="PAP_fibrillin"/>
    <property type="match status" value="1"/>
</dbReference>
<dbReference type="PaxDb" id="55529-EKX46077"/>
<dbReference type="GO" id="GO:0009536">
    <property type="term" value="C:plastid"/>
    <property type="evidence" value="ECO:0007669"/>
    <property type="project" value="UniProtKB-SubCell"/>
</dbReference>
<evidence type="ECO:0000259" key="4">
    <source>
        <dbReference type="Pfam" id="PF04755"/>
    </source>
</evidence>
<dbReference type="EnsemblProtists" id="EKX46077">
    <property type="protein sequence ID" value="EKX46077"/>
    <property type="gene ID" value="GUITHDRAFT_138552"/>
</dbReference>
<name>L1JCM4_GUITC</name>
<dbReference type="OrthoDB" id="348976at2759"/>
<accession>L1JCM4</accession>
<feature type="domain" description="Plastid lipid-associated protein/fibrillin conserved" evidence="4">
    <location>
        <begin position="59"/>
        <end position="121"/>
    </location>
</feature>
<dbReference type="HOGENOM" id="CLU_1095999_0_0_1"/>
<dbReference type="AlphaFoldDB" id="L1JCM4"/>
<proteinExistence type="predicted"/>
<dbReference type="eggNOG" id="ENOG502QUCQ">
    <property type="taxonomic scope" value="Eukaryota"/>
</dbReference>
<reference evidence="6" key="3">
    <citation type="submission" date="2016-03" db="UniProtKB">
        <authorList>
            <consortium name="EnsemblProtists"/>
        </authorList>
    </citation>
    <scope>IDENTIFICATION</scope>
</reference>
<evidence type="ECO:0000313" key="5">
    <source>
        <dbReference type="EMBL" id="EKX46077.1"/>
    </source>
</evidence>
<reference evidence="5 7" key="1">
    <citation type="journal article" date="2012" name="Nature">
        <title>Algal genomes reveal evolutionary mosaicism and the fate of nucleomorphs.</title>
        <authorList>
            <consortium name="DOE Joint Genome Institute"/>
            <person name="Curtis B.A."/>
            <person name="Tanifuji G."/>
            <person name="Burki F."/>
            <person name="Gruber A."/>
            <person name="Irimia M."/>
            <person name="Maruyama S."/>
            <person name="Arias M.C."/>
            <person name="Ball S.G."/>
            <person name="Gile G.H."/>
            <person name="Hirakawa Y."/>
            <person name="Hopkins J.F."/>
            <person name="Kuo A."/>
            <person name="Rensing S.A."/>
            <person name="Schmutz J."/>
            <person name="Symeonidi A."/>
            <person name="Elias M."/>
            <person name="Eveleigh R.J."/>
            <person name="Herman E.K."/>
            <person name="Klute M.J."/>
            <person name="Nakayama T."/>
            <person name="Obornik M."/>
            <person name="Reyes-Prieto A."/>
            <person name="Armbrust E.V."/>
            <person name="Aves S.J."/>
            <person name="Beiko R.G."/>
            <person name="Coutinho P."/>
            <person name="Dacks J.B."/>
            <person name="Durnford D.G."/>
            <person name="Fast N.M."/>
            <person name="Green B.R."/>
            <person name="Grisdale C.J."/>
            <person name="Hempel F."/>
            <person name="Henrissat B."/>
            <person name="Hoppner M.P."/>
            <person name="Ishida K."/>
            <person name="Kim E."/>
            <person name="Koreny L."/>
            <person name="Kroth P.G."/>
            <person name="Liu Y."/>
            <person name="Malik S.B."/>
            <person name="Maier U.G."/>
            <person name="McRose D."/>
            <person name="Mock T."/>
            <person name="Neilson J.A."/>
            <person name="Onodera N.T."/>
            <person name="Poole A.M."/>
            <person name="Pritham E.J."/>
            <person name="Richards T.A."/>
            <person name="Rocap G."/>
            <person name="Roy S.W."/>
            <person name="Sarai C."/>
            <person name="Schaack S."/>
            <person name="Shirato S."/>
            <person name="Slamovits C.H."/>
            <person name="Spencer D.F."/>
            <person name="Suzuki S."/>
            <person name="Worden A.Z."/>
            <person name="Zauner S."/>
            <person name="Barry K."/>
            <person name="Bell C."/>
            <person name="Bharti A.K."/>
            <person name="Crow J.A."/>
            <person name="Grimwood J."/>
            <person name="Kramer R."/>
            <person name="Lindquist E."/>
            <person name="Lucas S."/>
            <person name="Salamov A."/>
            <person name="McFadden G.I."/>
            <person name="Lane C.E."/>
            <person name="Keeling P.J."/>
            <person name="Gray M.W."/>
            <person name="Grigoriev I.V."/>
            <person name="Archibald J.M."/>
        </authorList>
    </citation>
    <scope>NUCLEOTIDE SEQUENCE</scope>
    <source>
        <strain evidence="5 7">CCMP2712</strain>
    </source>
</reference>
<dbReference type="EMBL" id="JH992996">
    <property type="protein sequence ID" value="EKX46077.1"/>
    <property type="molecule type" value="Genomic_DNA"/>
</dbReference>
<feature type="signal peptide" evidence="3">
    <location>
        <begin position="1"/>
        <end position="21"/>
    </location>
</feature>
<dbReference type="STRING" id="905079.L1JCM4"/>
<keyword evidence="2" id="KW-0934">Plastid</keyword>
<protein>
    <recommendedName>
        <fullName evidence="4">Plastid lipid-associated protein/fibrillin conserved domain-containing protein</fullName>
    </recommendedName>
</protein>
<dbReference type="OMA" id="IQARSRC"/>
<keyword evidence="7" id="KW-1185">Reference proteome</keyword>
<dbReference type="InterPro" id="IPR006843">
    <property type="entry name" value="PAP/fibrillin_dom"/>
</dbReference>
<evidence type="ECO:0000313" key="6">
    <source>
        <dbReference type="EnsemblProtists" id="EKX46077"/>
    </source>
</evidence>
<comment type="subcellular location">
    <subcellularLocation>
        <location evidence="1">Plastid</location>
    </subcellularLocation>
</comment>
<evidence type="ECO:0000256" key="1">
    <source>
        <dbReference type="ARBA" id="ARBA00004474"/>
    </source>
</evidence>